<dbReference type="EMBL" id="JANAKD010000645">
    <property type="protein sequence ID" value="KAJ3491477.1"/>
    <property type="molecule type" value="Genomic_DNA"/>
</dbReference>
<comment type="caution">
    <text evidence="1">The sequence shown here is derived from an EMBL/GenBank/DDBJ whole genome shotgun (WGS) entry which is preliminary data.</text>
</comment>
<sequence>MGRLPYPNFHSELDSPKHETLNVFKILSYNPATVNQWVSIGHAHFKDFSLSKRERELLILLSTAKFKSTYEWTHHARVSNKFGISDRQKHEIEAAGRGTRYFPNGLFDPAAGFSERDVTLLSLLETIIEHPYVDDGLWAKARKTFSEREIVEIISVQGFYYTLSRLTTVVDIDLEDHVKAKL</sequence>
<dbReference type="Proteomes" id="UP001148737">
    <property type="component" value="Unassembled WGS sequence"/>
</dbReference>
<name>A0ACC1QSJ8_9HYPO</name>
<evidence type="ECO:0000313" key="1">
    <source>
        <dbReference type="EMBL" id="KAJ3491477.1"/>
    </source>
</evidence>
<accession>A0ACC1QSJ8</accession>
<keyword evidence="2" id="KW-1185">Reference proteome</keyword>
<protein>
    <submittedName>
        <fullName evidence="1">Uncharacterized protein</fullName>
    </submittedName>
</protein>
<reference evidence="1" key="1">
    <citation type="submission" date="2022-07" db="EMBL/GenBank/DDBJ databases">
        <title>Genome Sequence of Lecanicillium saksenae.</title>
        <authorList>
            <person name="Buettner E."/>
        </authorList>
    </citation>
    <scope>NUCLEOTIDE SEQUENCE</scope>
    <source>
        <strain evidence="1">VT-O1</strain>
    </source>
</reference>
<gene>
    <name evidence="1" type="ORF">NLG97_g5590</name>
</gene>
<organism evidence="1 2">
    <name type="scientific">Lecanicillium saksenae</name>
    <dbReference type="NCBI Taxonomy" id="468837"/>
    <lineage>
        <taxon>Eukaryota</taxon>
        <taxon>Fungi</taxon>
        <taxon>Dikarya</taxon>
        <taxon>Ascomycota</taxon>
        <taxon>Pezizomycotina</taxon>
        <taxon>Sordariomycetes</taxon>
        <taxon>Hypocreomycetidae</taxon>
        <taxon>Hypocreales</taxon>
        <taxon>Cordycipitaceae</taxon>
        <taxon>Lecanicillium</taxon>
    </lineage>
</organism>
<proteinExistence type="predicted"/>
<evidence type="ECO:0000313" key="2">
    <source>
        <dbReference type="Proteomes" id="UP001148737"/>
    </source>
</evidence>